<sequence length="34" mass="3879">MIVRVKDNSWIYVLIFILGIAFLTGLGLGWLLWG</sequence>
<keyword evidence="1" id="KW-0812">Transmembrane</keyword>
<feature type="transmembrane region" description="Helical" evidence="1">
    <location>
        <begin position="12"/>
        <end position="33"/>
    </location>
</feature>
<name>A0A1Y5YWU1_9BACI</name>
<reference evidence="3" key="1">
    <citation type="submission" date="2017-04" db="EMBL/GenBank/DDBJ databases">
        <authorList>
            <person name="Criscuolo A."/>
        </authorList>
    </citation>
    <scope>NUCLEOTIDE SEQUENCE [LARGE SCALE GENOMIC DNA]</scope>
</reference>
<evidence type="ECO:0000313" key="3">
    <source>
        <dbReference type="Proteomes" id="UP000194439"/>
    </source>
</evidence>
<evidence type="ECO:0000256" key="1">
    <source>
        <dbReference type="SAM" id="Phobius"/>
    </source>
</evidence>
<dbReference type="Proteomes" id="UP000194439">
    <property type="component" value="Unassembled WGS sequence"/>
</dbReference>
<keyword evidence="1" id="KW-1133">Transmembrane helix</keyword>
<evidence type="ECO:0000313" key="2">
    <source>
        <dbReference type="EMBL" id="SMD67991.1"/>
    </source>
</evidence>
<proteinExistence type="predicted"/>
<organism evidence="2 3">
    <name type="scientific">Bacillus mobilis</name>
    <dbReference type="NCBI Taxonomy" id="2026190"/>
    <lineage>
        <taxon>Bacteria</taxon>
        <taxon>Bacillati</taxon>
        <taxon>Bacillota</taxon>
        <taxon>Bacilli</taxon>
        <taxon>Bacillales</taxon>
        <taxon>Bacillaceae</taxon>
        <taxon>Bacillus</taxon>
        <taxon>Bacillus cereus group</taxon>
    </lineage>
</organism>
<accession>A0A1Y5YWU1</accession>
<protein>
    <submittedName>
        <fullName evidence="2">Uncharacterized protein</fullName>
    </submittedName>
</protein>
<keyword evidence="1" id="KW-0472">Membrane</keyword>
<gene>
    <name evidence="2" type="ORF">BACERE00185_00280</name>
</gene>
<dbReference type="EMBL" id="FWZD01000024">
    <property type="protein sequence ID" value="SMD67991.1"/>
    <property type="molecule type" value="Genomic_DNA"/>
</dbReference>
<dbReference type="AlphaFoldDB" id="A0A1Y5YWU1"/>